<evidence type="ECO:0000313" key="2">
    <source>
        <dbReference type="Proteomes" id="UP000319976"/>
    </source>
</evidence>
<dbReference type="AlphaFoldDB" id="A0A517TCP7"/>
<organism evidence="1 2">
    <name type="scientific">Calycomorphotria hydatis</name>
    <dbReference type="NCBI Taxonomy" id="2528027"/>
    <lineage>
        <taxon>Bacteria</taxon>
        <taxon>Pseudomonadati</taxon>
        <taxon>Planctomycetota</taxon>
        <taxon>Planctomycetia</taxon>
        <taxon>Planctomycetales</taxon>
        <taxon>Planctomycetaceae</taxon>
        <taxon>Calycomorphotria</taxon>
    </lineage>
</organism>
<dbReference type="Gene3D" id="2.60.120.260">
    <property type="entry name" value="Galactose-binding domain-like"/>
    <property type="match status" value="1"/>
</dbReference>
<proteinExistence type="predicted"/>
<protein>
    <submittedName>
        <fullName evidence="1">Uncharacterized protein</fullName>
    </submittedName>
</protein>
<accession>A0A517TCP7</accession>
<dbReference type="EMBL" id="CP036316">
    <property type="protein sequence ID" value="QDT66142.1"/>
    <property type="molecule type" value="Genomic_DNA"/>
</dbReference>
<name>A0A517TCP7_9PLAN</name>
<dbReference type="OrthoDB" id="220736at2"/>
<evidence type="ECO:0000313" key="1">
    <source>
        <dbReference type="EMBL" id="QDT66142.1"/>
    </source>
</evidence>
<dbReference type="RefSeq" id="WP_145264997.1">
    <property type="nucleotide sequence ID" value="NZ_CP036316.1"/>
</dbReference>
<keyword evidence="2" id="KW-1185">Reference proteome</keyword>
<gene>
    <name evidence="1" type="ORF">V22_34060</name>
</gene>
<dbReference type="KEGG" id="chya:V22_34060"/>
<reference evidence="1 2" key="1">
    <citation type="submission" date="2019-02" db="EMBL/GenBank/DDBJ databases">
        <title>Deep-cultivation of Planctomycetes and their phenomic and genomic characterization uncovers novel biology.</title>
        <authorList>
            <person name="Wiegand S."/>
            <person name="Jogler M."/>
            <person name="Boedeker C."/>
            <person name="Pinto D."/>
            <person name="Vollmers J."/>
            <person name="Rivas-Marin E."/>
            <person name="Kohn T."/>
            <person name="Peeters S.H."/>
            <person name="Heuer A."/>
            <person name="Rast P."/>
            <person name="Oberbeckmann S."/>
            <person name="Bunk B."/>
            <person name="Jeske O."/>
            <person name="Meyerdierks A."/>
            <person name="Storesund J.E."/>
            <person name="Kallscheuer N."/>
            <person name="Luecker S."/>
            <person name="Lage O.M."/>
            <person name="Pohl T."/>
            <person name="Merkel B.J."/>
            <person name="Hornburger P."/>
            <person name="Mueller R.-W."/>
            <person name="Bruemmer F."/>
            <person name="Labrenz M."/>
            <person name="Spormann A.M."/>
            <person name="Op den Camp H."/>
            <person name="Overmann J."/>
            <person name="Amann R."/>
            <person name="Jetten M.S.M."/>
            <person name="Mascher T."/>
            <person name="Medema M.H."/>
            <person name="Devos D.P."/>
            <person name="Kaster A.-K."/>
            <person name="Ovreas L."/>
            <person name="Rohde M."/>
            <person name="Galperin M.Y."/>
            <person name="Jogler C."/>
        </authorList>
    </citation>
    <scope>NUCLEOTIDE SEQUENCE [LARGE SCALE GENOMIC DNA]</scope>
    <source>
        <strain evidence="1 2">V22</strain>
    </source>
</reference>
<sequence>MSIALTQLAAALMLLTAVNGEKSEGPDLLKAATEIANYHFGSEEDQDFDLLPDGWSRRKGEVFPQYVEIGIDRERGRTEPGCLTITPNGGPAVLYSQPIRIDSLRTHLFEGFIRTDRLRKNAALFSISVLDHQRNRIARYTSRPVSGTHRDWVRLRIGPIRPIENQRFIVIGCHLIGSPDHDMGGFASFDDLRLGRMPQVQLVSNFKTHYRQRHAPVEVRAWANGLETGHNYTMNLELLHPEFGIVSQKLFELEPVLKSSQAEEENADSVEASMATTREINWTLSALEYGYYKIRATLIDNEQPVLRENVSFAVMDLTEPTERGDFGWTVESPIDLSPTEFSSIASQAGVNWVKYPVWKDAVDHPDEAVKAVQLSEHFNALGVNTIGLLNEPPRELREKFAREWKGASEVFTLPPKVWRPTLEPVVARFTSTIRHWQVGSDDDPGFSGMTGLEEMVTVLKDEFERVGRDARLGVPWEPSTPFPRIATRTPVSLAMNFDQRHPEKVTIPDENILNTSLRRWYVLTALPSDQYTDDERAADLVRRIVAAKIAPSNVVFINKVFDSNYGLLNEDGSPTPLFIPWRTASIALRNTKYLGSISLSGGSTNHIFTREGEASMVLWNPEPTTEKVYLGEFVKQTDIRGVQRDAVRDPETGQQVLDIGPDPLILTGCSQAVALWRTAVKFETGRLQSKHGQQRDAIIGRNTLTQGVSGTVTLVMPREWEAEQTTWELTLGPGEEYRLPLSISLPPNTSLGDTLLTLKFDVFGDHNYHFAIRRPMRVGFGDLQIDVEERLLENGQLEVEQHINNRTSPLEILNFRCSLFVPGEQRRIRLITKLGAGTDTKIYYIPNGKALLGKELWLRAEQEGGRRVLNYRWKVGEKME</sequence>
<dbReference type="Proteomes" id="UP000319976">
    <property type="component" value="Chromosome"/>
</dbReference>